<dbReference type="Gene3D" id="1.10.10.10">
    <property type="entry name" value="Winged helix-like DNA-binding domain superfamily/Winged helix DNA-binding domain"/>
    <property type="match status" value="1"/>
</dbReference>
<keyword evidence="7" id="KW-1185">Reference proteome</keyword>
<comment type="similarity">
    <text evidence="1">Belongs to the LysR transcriptional regulatory family.</text>
</comment>
<dbReference type="Proteomes" id="UP001156694">
    <property type="component" value="Unassembled WGS sequence"/>
</dbReference>
<feature type="domain" description="HTH lysR-type" evidence="5">
    <location>
        <begin position="8"/>
        <end position="65"/>
    </location>
</feature>
<dbReference type="PROSITE" id="PS50931">
    <property type="entry name" value="HTH_LYSR"/>
    <property type="match status" value="1"/>
</dbReference>
<keyword evidence="2" id="KW-0805">Transcription regulation</keyword>
<keyword evidence="3" id="KW-0238">DNA-binding</keyword>
<dbReference type="InterPro" id="IPR036388">
    <property type="entry name" value="WH-like_DNA-bd_sf"/>
</dbReference>
<name>A0ABQ5VSK7_9RHOB</name>
<dbReference type="SUPFAM" id="SSF46785">
    <property type="entry name" value="Winged helix' DNA-binding domain"/>
    <property type="match status" value="1"/>
</dbReference>
<dbReference type="Pfam" id="PF00126">
    <property type="entry name" value="HTH_1"/>
    <property type="match status" value="1"/>
</dbReference>
<evidence type="ECO:0000256" key="2">
    <source>
        <dbReference type="ARBA" id="ARBA00023015"/>
    </source>
</evidence>
<evidence type="ECO:0000256" key="1">
    <source>
        <dbReference type="ARBA" id="ARBA00009437"/>
    </source>
</evidence>
<evidence type="ECO:0000259" key="5">
    <source>
        <dbReference type="PROSITE" id="PS50931"/>
    </source>
</evidence>
<dbReference type="InterPro" id="IPR036390">
    <property type="entry name" value="WH_DNA-bd_sf"/>
</dbReference>
<sequence length="298" mass="32713">MDKLPKTLDWNKTRAFLATAETGSLSGAARRLGLTQPTLSRQVSTLEQELGVILFQRNGKSLVLSEAGQNLLPHARVMSNGAEAFSLRAAGQVQTTEGHVTITTTDIIATHFMPRVFERLRREAPNITLEIIARDDIQDLHKREADISIRHQRPQEPNLTARKLADMPIGLFASPDYLDRLGRPCTLARLKSADFIVYARSARMQDYLNSFGLDINEANMVITCASGCAVMSYVRAGLGVSAVVKTIAQAAGLEQVLASKSGVAVPIWLVTHQEVHSSPRIRLVFDLLAAELNAQFRS</sequence>
<accession>A0ABQ5VSK7</accession>
<evidence type="ECO:0000256" key="4">
    <source>
        <dbReference type="ARBA" id="ARBA00023163"/>
    </source>
</evidence>
<dbReference type="RefSeq" id="WP_284376067.1">
    <property type="nucleotide sequence ID" value="NZ_BSNN01000002.1"/>
</dbReference>
<dbReference type="SUPFAM" id="SSF53850">
    <property type="entry name" value="Periplasmic binding protein-like II"/>
    <property type="match status" value="1"/>
</dbReference>
<proteinExistence type="inferred from homology"/>
<protein>
    <submittedName>
        <fullName evidence="6">LysR family transcriptional regulator</fullName>
    </submittedName>
</protein>
<dbReference type="Gene3D" id="3.40.190.290">
    <property type="match status" value="1"/>
</dbReference>
<dbReference type="InterPro" id="IPR000847">
    <property type="entry name" value="LysR_HTH_N"/>
</dbReference>
<comment type="caution">
    <text evidence="6">The sequence shown here is derived from an EMBL/GenBank/DDBJ whole genome shotgun (WGS) entry which is preliminary data.</text>
</comment>
<dbReference type="PANTHER" id="PTHR30537">
    <property type="entry name" value="HTH-TYPE TRANSCRIPTIONAL REGULATOR"/>
    <property type="match status" value="1"/>
</dbReference>
<evidence type="ECO:0000313" key="7">
    <source>
        <dbReference type="Proteomes" id="UP001156694"/>
    </source>
</evidence>
<reference evidence="7" key="1">
    <citation type="journal article" date="2019" name="Int. J. Syst. Evol. Microbiol.">
        <title>The Global Catalogue of Microorganisms (GCM) 10K type strain sequencing project: providing services to taxonomists for standard genome sequencing and annotation.</title>
        <authorList>
            <consortium name="The Broad Institute Genomics Platform"/>
            <consortium name="The Broad Institute Genome Sequencing Center for Infectious Disease"/>
            <person name="Wu L."/>
            <person name="Ma J."/>
        </authorList>
    </citation>
    <scope>NUCLEOTIDE SEQUENCE [LARGE SCALE GENOMIC DNA]</scope>
    <source>
        <strain evidence="7">NBRC 110140</strain>
    </source>
</reference>
<gene>
    <name evidence="6" type="ORF">GCM10007939_05970</name>
</gene>
<dbReference type="PANTHER" id="PTHR30537:SF3">
    <property type="entry name" value="TRANSCRIPTIONAL REGULATORY PROTEIN"/>
    <property type="match status" value="1"/>
</dbReference>
<keyword evidence="4" id="KW-0804">Transcription</keyword>
<dbReference type="Pfam" id="PF03466">
    <property type="entry name" value="LysR_substrate"/>
    <property type="match status" value="1"/>
</dbReference>
<evidence type="ECO:0000313" key="6">
    <source>
        <dbReference type="EMBL" id="GLQ34314.1"/>
    </source>
</evidence>
<organism evidence="6 7">
    <name type="scientific">Amylibacter marinus</name>
    <dbReference type="NCBI Taxonomy" id="1475483"/>
    <lineage>
        <taxon>Bacteria</taxon>
        <taxon>Pseudomonadati</taxon>
        <taxon>Pseudomonadota</taxon>
        <taxon>Alphaproteobacteria</taxon>
        <taxon>Rhodobacterales</taxon>
        <taxon>Paracoccaceae</taxon>
        <taxon>Amylibacter</taxon>
    </lineage>
</organism>
<dbReference type="PRINTS" id="PR00039">
    <property type="entry name" value="HTHLYSR"/>
</dbReference>
<dbReference type="InterPro" id="IPR005119">
    <property type="entry name" value="LysR_subst-bd"/>
</dbReference>
<evidence type="ECO:0000256" key="3">
    <source>
        <dbReference type="ARBA" id="ARBA00023125"/>
    </source>
</evidence>
<dbReference type="EMBL" id="BSNN01000002">
    <property type="protein sequence ID" value="GLQ34314.1"/>
    <property type="molecule type" value="Genomic_DNA"/>
</dbReference>
<dbReference type="InterPro" id="IPR058163">
    <property type="entry name" value="LysR-type_TF_proteobact-type"/>
</dbReference>